<keyword evidence="2" id="KW-0238">DNA-binding</keyword>
<proteinExistence type="predicted"/>
<dbReference type="InterPro" id="IPR039422">
    <property type="entry name" value="MarR/SlyA-like"/>
</dbReference>
<evidence type="ECO:0000313" key="3">
    <source>
        <dbReference type="Proteomes" id="UP000552709"/>
    </source>
</evidence>
<dbReference type="SUPFAM" id="SSF46785">
    <property type="entry name" value="Winged helix' DNA-binding domain"/>
    <property type="match status" value="1"/>
</dbReference>
<dbReference type="GO" id="GO:0003700">
    <property type="term" value="F:DNA-binding transcription factor activity"/>
    <property type="evidence" value="ECO:0007669"/>
    <property type="project" value="InterPro"/>
</dbReference>
<dbReference type="PANTHER" id="PTHR33164">
    <property type="entry name" value="TRANSCRIPTIONAL REGULATOR, MARR FAMILY"/>
    <property type="match status" value="1"/>
</dbReference>
<dbReference type="Gene3D" id="1.10.10.10">
    <property type="entry name" value="Winged helix-like DNA-binding domain superfamily/Winged helix DNA-binding domain"/>
    <property type="match status" value="1"/>
</dbReference>
<keyword evidence="3" id="KW-1185">Reference proteome</keyword>
<dbReference type="Pfam" id="PF12802">
    <property type="entry name" value="MarR_2"/>
    <property type="match status" value="1"/>
</dbReference>
<dbReference type="PANTHER" id="PTHR33164:SF43">
    <property type="entry name" value="HTH-TYPE TRANSCRIPTIONAL REPRESSOR YETL"/>
    <property type="match status" value="1"/>
</dbReference>
<dbReference type="RefSeq" id="WP_184132881.1">
    <property type="nucleotide sequence ID" value="NZ_JACHFL010000006.1"/>
</dbReference>
<evidence type="ECO:0000259" key="1">
    <source>
        <dbReference type="PROSITE" id="PS50995"/>
    </source>
</evidence>
<comment type="caution">
    <text evidence="2">The sequence shown here is derived from an EMBL/GenBank/DDBJ whole genome shotgun (WGS) entry which is preliminary data.</text>
</comment>
<dbReference type="InterPro" id="IPR036390">
    <property type="entry name" value="WH_DNA-bd_sf"/>
</dbReference>
<reference evidence="2 3" key="1">
    <citation type="submission" date="2020-08" db="EMBL/GenBank/DDBJ databases">
        <title>Genomic Encyclopedia of Type Strains, Phase IV (KMG-IV): sequencing the most valuable type-strain genomes for metagenomic binning, comparative biology and taxonomic classification.</title>
        <authorList>
            <person name="Goeker M."/>
        </authorList>
    </citation>
    <scope>NUCLEOTIDE SEQUENCE [LARGE SCALE GENOMIC DNA]</scope>
    <source>
        <strain evidence="2 3">DSM 27939</strain>
    </source>
</reference>
<evidence type="ECO:0000313" key="2">
    <source>
        <dbReference type="EMBL" id="MBB5363627.1"/>
    </source>
</evidence>
<dbReference type="AlphaFoldDB" id="A0A7W8JUT1"/>
<protein>
    <submittedName>
        <fullName evidence="2">DNA-binding MarR family transcriptional regulator</fullName>
    </submittedName>
</protein>
<organism evidence="2 3">
    <name type="scientific">Deinococcus humi</name>
    <dbReference type="NCBI Taxonomy" id="662880"/>
    <lineage>
        <taxon>Bacteria</taxon>
        <taxon>Thermotogati</taxon>
        <taxon>Deinococcota</taxon>
        <taxon>Deinococci</taxon>
        <taxon>Deinococcales</taxon>
        <taxon>Deinococcaceae</taxon>
        <taxon>Deinococcus</taxon>
    </lineage>
</organism>
<dbReference type="GO" id="GO:0003677">
    <property type="term" value="F:DNA binding"/>
    <property type="evidence" value="ECO:0007669"/>
    <property type="project" value="UniProtKB-KW"/>
</dbReference>
<dbReference type="Proteomes" id="UP000552709">
    <property type="component" value="Unassembled WGS sequence"/>
</dbReference>
<dbReference type="SMART" id="SM00347">
    <property type="entry name" value="HTH_MARR"/>
    <property type="match status" value="1"/>
</dbReference>
<dbReference type="EMBL" id="JACHFL010000006">
    <property type="protein sequence ID" value="MBB5363627.1"/>
    <property type="molecule type" value="Genomic_DNA"/>
</dbReference>
<sequence length="221" mass="23993">MTEHAYPLDDAAAPRISDGLTQLAAALRQRSWHDATALGLSATQVQILVFLHRHARDAAKLSEVARILGLTSATVSDAVSTLEAKGHVHKGRDPGNARALALSITGPGRLVAEQVTRWPDVLLAGVETLTPDEQTVFVRGLSKIIGEMERQGAIPVARLCVTCANFRPNMHADSARPHHCVLIDAPLGDHGLRLDCAEHEEAALPGREATWQRWLDIEQLR</sequence>
<dbReference type="GO" id="GO:0006950">
    <property type="term" value="P:response to stress"/>
    <property type="evidence" value="ECO:0007669"/>
    <property type="project" value="TreeGrafter"/>
</dbReference>
<gene>
    <name evidence="2" type="ORF">HNQ08_002733</name>
</gene>
<dbReference type="PROSITE" id="PS50995">
    <property type="entry name" value="HTH_MARR_2"/>
    <property type="match status" value="1"/>
</dbReference>
<name>A0A7W8JUT1_9DEIO</name>
<dbReference type="InterPro" id="IPR036388">
    <property type="entry name" value="WH-like_DNA-bd_sf"/>
</dbReference>
<feature type="domain" description="HTH marR-type" evidence="1">
    <location>
        <begin position="13"/>
        <end position="146"/>
    </location>
</feature>
<accession>A0A7W8JUT1</accession>
<dbReference type="InterPro" id="IPR000835">
    <property type="entry name" value="HTH_MarR-typ"/>
</dbReference>